<evidence type="ECO:0000313" key="1">
    <source>
        <dbReference type="EMBL" id="MFC0682770.1"/>
    </source>
</evidence>
<comment type="caution">
    <text evidence="1">The sequence shown here is derived from an EMBL/GenBank/DDBJ whole genome shotgun (WGS) entry which is preliminary data.</text>
</comment>
<evidence type="ECO:0000313" key="2">
    <source>
        <dbReference type="Proteomes" id="UP001589896"/>
    </source>
</evidence>
<name>A0ABV6S0J9_9GAMM</name>
<dbReference type="RefSeq" id="WP_386677109.1">
    <property type="nucleotide sequence ID" value="NZ_JBHLTG010000018.1"/>
</dbReference>
<sequence length="61" mass="6403">MTTTTCSAGYAATASRSAAASVATVVSAPNRERYARILTLAHERSEYARLDRAAVMAGRGI</sequence>
<protein>
    <submittedName>
        <fullName evidence="1">Uncharacterized protein</fullName>
    </submittedName>
</protein>
<organism evidence="1 2">
    <name type="scientific">Lysobacter korlensis</name>
    <dbReference type="NCBI Taxonomy" id="553636"/>
    <lineage>
        <taxon>Bacteria</taxon>
        <taxon>Pseudomonadati</taxon>
        <taxon>Pseudomonadota</taxon>
        <taxon>Gammaproteobacteria</taxon>
        <taxon>Lysobacterales</taxon>
        <taxon>Lysobacteraceae</taxon>
        <taxon>Lysobacter</taxon>
    </lineage>
</organism>
<proteinExistence type="predicted"/>
<gene>
    <name evidence="1" type="ORF">ACFFGH_33480</name>
</gene>
<accession>A0ABV6S0J9</accession>
<keyword evidence="2" id="KW-1185">Reference proteome</keyword>
<dbReference type="EMBL" id="JBHLTG010000018">
    <property type="protein sequence ID" value="MFC0682770.1"/>
    <property type="molecule type" value="Genomic_DNA"/>
</dbReference>
<dbReference type="Proteomes" id="UP001589896">
    <property type="component" value="Unassembled WGS sequence"/>
</dbReference>
<reference evidence="1 2" key="1">
    <citation type="submission" date="2024-09" db="EMBL/GenBank/DDBJ databases">
        <authorList>
            <person name="Sun Q."/>
            <person name="Mori K."/>
        </authorList>
    </citation>
    <scope>NUCLEOTIDE SEQUENCE [LARGE SCALE GENOMIC DNA]</scope>
    <source>
        <strain evidence="1 2">KCTC 23076</strain>
    </source>
</reference>